<evidence type="ECO:0000313" key="4">
    <source>
        <dbReference type="EMBL" id="MFB2836880.1"/>
    </source>
</evidence>
<dbReference type="NCBIfam" id="NF033550">
    <property type="entry name" value="transpos_ISL3"/>
    <property type="match status" value="1"/>
</dbReference>
<gene>
    <name evidence="4" type="ORF">ACE1CA_20320</name>
</gene>
<evidence type="ECO:0000259" key="1">
    <source>
        <dbReference type="Pfam" id="PF01610"/>
    </source>
</evidence>
<dbReference type="InterPro" id="IPR002560">
    <property type="entry name" value="Transposase_DDE"/>
</dbReference>
<evidence type="ECO:0000259" key="2">
    <source>
        <dbReference type="Pfam" id="PF13542"/>
    </source>
</evidence>
<evidence type="ECO:0000313" key="5">
    <source>
        <dbReference type="Proteomes" id="UP001576780"/>
    </source>
</evidence>
<dbReference type="InterPro" id="IPR032877">
    <property type="entry name" value="Transposase_HTH"/>
</dbReference>
<feature type="domain" description="Transposase IS204/IS1001/IS1096/IS1165 DDE" evidence="1">
    <location>
        <begin position="152"/>
        <end position="393"/>
    </location>
</feature>
<feature type="domain" description="Transposase IS204/IS1001/IS1096/IS1165 zinc-finger" evidence="3">
    <location>
        <begin position="38"/>
        <end position="78"/>
    </location>
</feature>
<dbReference type="PANTHER" id="PTHR33498:SF1">
    <property type="entry name" value="TRANSPOSASE FOR INSERTION SEQUENCE ELEMENT IS1557"/>
    <property type="match status" value="1"/>
</dbReference>
<dbReference type="EMBL" id="JBHFNT010000188">
    <property type="protein sequence ID" value="MFB2836880.1"/>
    <property type="molecule type" value="Genomic_DNA"/>
</dbReference>
<protein>
    <submittedName>
        <fullName evidence="4">ISL3 family transposase</fullName>
    </submittedName>
</protein>
<dbReference type="Pfam" id="PF13542">
    <property type="entry name" value="HTH_Tnp_ISL3"/>
    <property type="match status" value="1"/>
</dbReference>
<dbReference type="Pfam" id="PF01610">
    <property type="entry name" value="DDE_Tnp_ISL3"/>
    <property type="match status" value="1"/>
</dbReference>
<evidence type="ECO:0000259" key="3">
    <source>
        <dbReference type="Pfam" id="PF14690"/>
    </source>
</evidence>
<feature type="domain" description="Transposase IS204/IS1001/IS1096/IS1165 helix-turn-helix" evidence="2">
    <location>
        <begin position="88"/>
        <end position="134"/>
    </location>
</feature>
<dbReference type="InterPro" id="IPR029261">
    <property type="entry name" value="Transposase_Znf"/>
</dbReference>
<proteinExistence type="predicted"/>
<keyword evidence="5" id="KW-1185">Reference proteome</keyword>
<dbReference type="Proteomes" id="UP001576780">
    <property type="component" value="Unassembled WGS sequence"/>
</dbReference>
<comment type="caution">
    <text evidence="4">The sequence shown here is derived from an EMBL/GenBank/DDBJ whole genome shotgun (WGS) entry which is preliminary data.</text>
</comment>
<dbReference type="RefSeq" id="WP_413279244.1">
    <property type="nucleotide sequence ID" value="NZ_JBHFNT010000188.1"/>
</dbReference>
<organism evidence="4 5">
    <name type="scientific">Floridaenema evergladense BLCC-F167</name>
    <dbReference type="NCBI Taxonomy" id="3153639"/>
    <lineage>
        <taxon>Bacteria</taxon>
        <taxon>Bacillati</taxon>
        <taxon>Cyanobacteriota</taxon>
        <taxon>Cyanophyceae</taxon>
        <taxon>Oscillatoriophycideae</taxon>
        <taxon>Aerosakkonematales</taxon>
        <taxon>Aerosakkonemataceae</taxon>
        <taxon>Floridanema</taxon>
        <taxon>Floridanema evergladense</taxon>
    </lineage>
</organism>
<dbReference type="PANTHER" id="PTHR33498">
    <property type="entry name" value="TRANSPOSASE FOR INSERTION SEQUENCE ELEMENT IS1557"/>
    <property type="match status" value="1"/>
</dbReference>
<dbReference type="Pfam" id="PF14690">
    <property type="entry name" value="Zn_ribbon_ISL3"/>
    <property type="match status" value="1"/>
</dbReference>
<sequence>MKNRLLTKLLNLPGVIVEESQETEDTLILFVKAENKTADCPRCGQTSRRLHQNKRYLVKDLPIGNREVILSVNRRRLRLEHCQKPFSESLDFVPRKKSFTHRYAESITQQVVHSDIKNVANNNGLTAEEVESMVIYFTKSMLPIDMSNLRFLGIDEISLVKGQGKFIVVLVDLATHKLIGLVPARKQTEIERVMRQWGEKVLAQIEEVSIDMTGNYKSLIHKICPNAEVTVDRFHVVKMVHEELNQARIDQKKTAEELNIKARAKLFSSLKGSKYTLLKAENKLSPKQKEKLEQVKGASPLVEIMHSLKEELHQIFEESENLGEGTLKLLDWLAIAQNYYRKSVPTIKRWFAEIVGYFENRTTNGIVEEINNKLKLLKRCGFGFRNFRNFELRALLFWHFPNNLAQ</sequence>
<name>A0ABV4WP63_9CYAN</name>
<dbReference type="InterPro" id="IPR047951">
    <property type="entry name" value="Transpos_ISL3"/>
</dbReference>
<accession>A0ABV4WP63</accession>
<reference evidence="4 5" key="1">
    <citation type="submission" date="2024-09" db="EMBL/GenBank/DDBJ databases">
        <title>Floridaenema gen nov. (Aerosakkonemataceae, Aerosakkonematales ord. nov., Cyanobacteria) from benthic tropical and subtropical fresh waters, with the description of four new species.</title>
        <authorList>
            <person name="Moretto J.A."/>
            <person name="Berthold D.E."/>
            <person name="Lefler F.W."/>
            <person name="Huang I.-S."/>
            <person name="Laughinghouse H. IV."/>
        </authorList>
    </citation>
    <scope>NUCLEOTIDE SEQUENCE [LARGE SCALE GENOMIC DNA]</scope>
    <source>
        <strain evidence="4 5">BLCC-F167</strain>
    </source>
</reference>